<evidence type="ECO:0000259" key="2">
    <source>
        <dbReference type="PROSITE" id="PS50043"/>
    </source>
</evidence>
<dbReference type="InterPro" id="IPR027417">
    <property type="entry name" value="P-loop_NTPase"/>
</dbReference>
<dbReference type="eggNOG" id="COG2197">
    <property type="taxonomic scope" value="Bacteria"/>
</dbReference>
<dbReference type="PROSITE" id="PS50043">
    <property type="entry name" value="HTH_LUXR_2"/>
    <property type="match status" value="1"/>
</dbReference>
<dbReference type="Pfam" id="PF17874">
    <property type="entry name" value="TPR_MalT"/>
    <property type="match status" value="1"/>
</dbReference>
<dbReference type="HOGENOM" id="CLU_004665_5_3_11"/>
<dbReference type="Gene3D" id="1.10.10.10">
    <property type="entry name" value="Winged helix-like DNA-binding domain superfamily/Winged helix DNA-binding domain"/>
    <property type="match status" value="1"/>
</dbReference>
<dbReference type="InterPro" id="IPR049945">
    <property type="entry name" value="AAA_22"/>
</dbReference>
<name>D1ACQ9_THECD</name>
<dbReference type="OrthoDB" id="3194665at2"/>
<dbReference type="GO" id="GO:0016887">
    <property type="term" value="F:ATP hydrolysis activity"/>
    <property type="evidence" value="ECO:0007669"/>
    <property type="project" value="InterPro"/>
</dbReference>
<dbReference type="KEGG" id="tcu:Tcur_1825"/>
<dbReference type="GO" id="GO:0003677">
    <property type="term" value="F:DNA binding"/>
    <property type="evidence" value="ECO:0007669"/>
    <property type="project" value="InterPro"/>
</dbReference>
<dbReference type="SMART" id="SM00421">
    <property type="entry name" value="HTH_LUXR"/>
    <property type="match status" value="1"/>
</dbReference>
<dbReference type="InterPro" id="IPR019734">
    <property type="entry name" value="TPR_rpt"/>
</dbReference>
<dbReference type="PROSITE" id="PS00622">
    <property type="entry name" value="HTH_LUXR_1"/>
    <property type="match status" value="1"/>
</dbReference>
<dbReference type="SMART" id="SM00028">
    <property type="entry name" value="TPR"/>
    <property type="match status" value="4"/>
</dbReference>
<dbReference type="InterPro" id="IPR000792">
    <property type="entry name" value="Tscrpt_reg_LuxR_C"/>
</dbReference>
<dbReference type="InterPro" id="IPR016032">
    <property type="entry name" value="Sig_transdc_resp-reg_C-effctor"/>
</dbReference>
<dbReference type="EMBL" id="CP001738">
    <property type="protein sequence ID" value="ACY97398.1"/>
    <property type="molecule type" value="Genomic_DNA"/>
</dbReference>
<evidence type="ECO:0000313" key="3">
    <source>
        <dbReference type="EMBL" id="ACY97398.1"/>
    </source>
</evidence>
<organism evidence="3 4">
    <name type="scientific">Thermomonospora curvata (strain ATCC 19995 / DSM 43183 / JCM 3096 / KCTC 9072 / NBRC 15933 / NCIMB 10081 / Henssen B9)</name>
    <dbReference type="NCBI Taxonomy" id="471852"/>
    <lineage>
        <taxon>Bacteria</taxon>
        <taxon>Bacillati</taxon>
        <taxon>Actinomycetota</taxon>
        <taxon>Actinomycetes</taxon>
        <taxon>Streptosporangiales</taxon>
        <taxon>Thermomonosporaceae</taxon>
        <taxon>Thermomonospora</taxon>
    </lineage>
</organism>
<accession>D1ACQ9</accession>
<gene>
    <name evidence="3" type="ordered locus">Tcur_1825</name>
</gene>
<dbReference type="SUPFAM" id="SSF46894">
    <property type="entry name" value="C-terminal effector domain of the bipartite response regulators"/>
    <property type="match status" value="1"/>
</dbReference>
<dbReference type="SUPFAM" id="SSF48452">
    <property type="entry name" value="TPR-like"/>
    <property type="match status" value="1"/>
</dbReference>
<dbReference type="Proteomes" id="UP000001918">
    <property type="component" value="Chromosome"/>
</dbReference>
<dbReference type="eggNOG" id="COG3903">
    <property type="taxonomic scope" value="Bacteria"/>
</dbReference>
<dbReference type="GO" id="GO:0006355">
    <property type="term" value="P:regulation of DNA-templated transcription"/>
    <property type="evidence" value="ECO:0007669"/>
    <property type="project" value="InterPro"/>
</dbReference>
<sequence>MTSQTTRPGAGGRLPALPAEPNPFIGRRRDLAELCRLLPQARAVTLCGPGGIGKTRLAIQVARELAGDHPDGVCFVELADVRAGTSGADAVARRVAAVLGLADELGRAPLEALTRALRHRRALVLLDNCEHLVEECAAVCRALLTGCDRLRILATSREPLRVPGENVWRVPPLPVPDAGADALAETERSEAARLFVARAKAARPGFTVTADNAPALAELCRALDGVPLALELAAARVRVLSLEQLADRLTDRFGLLTAGDRTAPPRQRTLRGAIDWSYELLTEPERILLRRLSVFHGWSLEQAEQVCADDLLPRRTILDLLSALVDKSLVTLEREVAGRNRFRMLNSVREYALQRLAEAGEEERLRRRHRDAVLEALEREAEIVLADRPASWRERVALYRAYEVEQHNLRAALAWSRERGDVAEGLRLCLAARVYWGPRGHYTEAAGWSDWFLERGAQAGSRVLGPALVGRAQLAFDQRDFARAEGCARAGLEHCRAAGDERMVAAGLVVLASLALFEGDRDRALELSDEAVRLLPAGHGGWEAALALFRKGLTQLWRDRLREAEAALREGIALMRGLDQRWGAAVGQALLGTVARARGDLAAARAHFTEALPALRDIDARPLLVRCLIGLGRCALEQGDLAGARRAFGEGLRLGASIGLRIAVARGLEAFADLLEQEGDVEGAVLLAGAAAALREAIGARPGRGTHACRRREELLERSLRRLGEHRLSWLWGQGRAMAVEDAVAYALHGPSDRGREDACGAAPQGAHGAAEETAAEKKREERHAGSRLHDSGELPAAGPGSGALARPPGLLTPREREIARLIARGLSNRGIADELVISPATVARHVANILAKLGFGSRAQIAVWAVGNLPEGDTRAPAGNGTTGR</sequence>
<feature type="compositionally biased region" description="Basic and acidic residues" evidence="1">
    <location>
        <begin position="775"/>
        <end position="793"/>
    </location>
</feature>
<evidence type="ECO:0000313" key="4">
    <source>
        <dbReference type="Proteomes" id="UP000001918"/>
    </source>
</evidence>
<proteinExistence type="predicted"/>
<dbReference type="CDD" id="cd06170">
    <property type="entry name" value="LuxR_C_like"/>
    <property type="match status" value="1"/>
</dbReference>
<dbReference type="InterPro" id="IPR058852">
    <property type="entry name" value="HTH_77"/>
</dbReference>
<feature type="region of interest" description="Disordered" evidence="1">
    <location>
        <begin position="1"/>
        <end position="21"/>
    </location>
</feature>
<dbReference type="PANTHER" id="PTHR47691:SF3">
    <property type="entry name" value="HTH-TYPE TRANSCRIPTIONAL REGULATOR RV0890C-RELATED"/>
    <property type="match status" value="1"/>
</dbReference>
<dbReference type="Pfam" id="PF25872">
    <property type="entry name" value="HTH_77"/>
    <property type="match status" value="1"/>
</dbReference>
<protein>
    <submittedName>
        <fullName evidence="3">Transcriptional regulator, LuxR family</fullName>
    </submittedName>
</protein>
<dbReference type="RefSeq" id="WP_012852182.1">
    <property type="nucleotide sequence ID" value="NC_013510.1"/>
</dbReference>
<dbReference type="PANTHER" id="PTHR47691">
    <property type="entry name" value="REGULATOR-RELATED"/>
    <property type="match status" value="1"/>
</dbReference>
<feature type="compositionally biased region" description="Low complexity" evidence="1">
    <location>
        <begin position="795"/>
        <end position="811"/>
    </location>
</feature>
<dbReference type="InterPro" id="IPR041617">
    <property type="entry name" value="TPR_MalT"/>
</dbReference>
<feature type="domain" description="HTH luxR-type" evidence="2">
    <location>
        <begin position="805"/>
        <end position="870"/>
    </location>
</feature>
<keyword evidence="4" id="KW-1185">Reference proteome</keyword>
<dbReference type="InterPro" id="IPR036388">
    <property type="entry name" value="WH-like_DNA-bd_sf"/>
</dbReference>
<reference evidence="3 4" key="1">
    <citation type="journal article" date="2011" name="Stand. Genomic Sci.">
        <title>Complete genome sequence of Thermomonospora curvata type strain (B9).</title>
        <authorList>
            <person name="Chertkov O."/>
            <person name="Sikorski J."/>
            <person name="Nolan M."/>
            <person name="Lapidus A."/>
            <person name="Lucas S."/>
            <person name="Del Rio T.G."/>
            <person name="Tice H."/>
            <person name="Cheng J.F."/>
            <person name="Goodwin L."/>
            <person name="Pitluck S."/>
            <person name="Liolios K."/>
            <person name="Ivanova N."/>
            <person name="Mavromatis K."/>
            <person name="Mikhailova N."/>
            <person name="Ovchinnikova G."/>
            <person name="Pati A."/>
            <person name="Chen A."/>
            <person name="Palaniappan K."/>
            <person name="Djao O.D."/>
            <person name="Land M."/>
            <person name="Hauser L."/>
            <person name="Chang Y.J."/>
            <person name="Jeffries C.D."/>
            <person name="Brettin T."/>
            <person name="Han C."/>
            <person name="Detter J.C."/>
            <person name="Rohde M."/>
            <person name="Goker M."/>
            <person name="Woyke T."/>
            <person name="Bristow J."/>
            <person name="Eisen J.A."/>
            <person name="Markowitz V."/>
            <person name="Hugenholtz P."/>
            <person name="Klenk H.P."/>
            <person name="Kyrpides N.C."/>
        </authorList>
    </citation>
    <scope>NUCLEOTIDE SEQUENCE [LARGE SCALE GENOMIC DNA]</scope>
    <source>
        <strain evidence="4">ATCC 19995 / DSM 43183 / JCM 3096 / KCTC 9072 / NBRC 15933 / NCIMB 10081 / Henssen B9</strain>
    </source>
</reference>
<dbReference type="AlphaFoldDB" id="D1ACQ9"/>
<dbReference type="Pfam" id="PF13401">
    <property type="entry name" value="AAA_22"/>
    <property type="match status" value="1"/>
</dbReference>
<dbReference type="PRINTS" id="PR00364">
    <property type="entry name" value="DISEASERSIST"/>
</dbReference>
<dbReference type="Gene3D" id="3.40.50.300">
    <property type="entry name" value="P-loop containing nucleotide triphosphate hydrolases"/>
    <property type="match status" value="1"/>
</dbReference>
<dbReference type="PRINTS" id="PR00038">
    <property type="entry name" value="HTHLUXR"/>
</dbReference>
<dbReference type="STRING" id="471852.Tcur_1825"/>
<dbReference type="Pfam" id="PF00196">
    <property type="entry name" value="GerE"/>
    <property type="match status" value="1"/>
</dbReference>
<feature type="region of interest" description="Disordered" evidence="1">
    <location>
        <begin position="754"/>
        <end position="811"/>
    </location>
</feature>
<dbReference type="InterPro" id="IPR011990">
    <property type="entry name" value="TPR-like_helical_dom_sf"/>
</dbReference>
<dbReference type="SUPFAM" id="SSF52540">
    <property type="entry name" value="P-loop containing nucleoside triphosphate hydrolases"/>
    <property type="match status" value="1"/>
</dbReference>
<dbReference type="Gene3D" id="1.25.40.10">
    <property type="entry name" value="Tetratricopeptide repeat domain"/>
    <property type="match status" value="1"/>
</dbReference>
<evidence type="ECO:0000256" key="1">
    <source>
        <dbReference type="SAM" id="MobiDB-lite"/>
    </source>
</evidence>